<evidence type="ECO:0000256" key="10">
    <source>
        <dbReference type="ARBA" id="ARBA00023268"/>
    </source>
</evidence>
<feature type="compositionally biased region" description="Basic and acidic residues" evidence="11">
    <location>
        <begin position="1302"/>
        <end position="1312"/>
    </location>
</feature>
<dbReference type="InParanoid" id="A0A090CVB5"/>
<protein>
    <submittedName>
        <fullName evidence="14">Grenouille gag-pol polymerase</fullName>
    </submittedName>
</protein>
<feature type="region of interest" description="Disordered" evidence="11">
    <location>
        <begin position="175"/>
        <end position="214"/>
    </location>
</feature>
<dbReference type="CDD" id="cd01647">
    <property type="entry name" value="RT_LTR"/>
    <property type="match status" value="1"/>
</dbReference>
<dbReference type="STRING" id="515849.A0A090CVB5"/>
<dbReference type="PANTHER" id="PTHR37984">
    <property type="entry name" value="PROTEIN CBG26694"/>
    <property type="match status" value="1"/>
</dbReference>
<dbReference type="GO" id="GO:0015074">
    <property type="term" value="P:DNA integration"/>
    <property type="evidence" value="ECO:0007669"/>
    <property type="project" value="InterPro"/>
</dbReference>
<name>A0A090CVB5_PODAN</name>
<feature type="region of interest" description="Disordered" evidence="11">
    <location>
        <begin position="29"/>
        <end position="53"/>
    </location>
</feature>
<feature type="region of interest" description="Disordered" evidence="11">
    <location>
        <begin position="850"/>
        <end position="905"/>
    </location>
</feature>
<evidence type="ECO:0000313" key="14">
    <source>
        <dbReference type="EMBL" id="CDP30652.1"/>
    </source>
</evidence>
<reference evidence="14 15" key="1">
    <citation type="journal article" date="2008" name="Genome Biol.">
        <title>The genome sequence of the model ascomycete fungus Podospora anserina.</title>
        <authorList>
            <person name="Espagne E."/>
            <person name="Lespinet O."/>
            <person name="Malagnac F."/>
            <person name="Da Silva C."/>
            <person name="Jaillon O."/>
            <person name="Porcel B.M."/>
            <person name="Couloux A."/>
            <person name="Aury J.-M."/>
            <person name="Segurens B."/>
            <person name="Poulain J."/>
            <person name="Anthouard V."/>
            <person name="Grossetete S."/>
            <person name="Khalili H."/>
            <person name="Coppin E."/>
            <person name="Dequard-Chablat M."/>
            <person name="Picard M."/>
            <person name="Contamine V."/>
            <person name="Arnaise S."/>
            <person name="Bourdais A."/>
            <person name="Berteaux-Lecellier V."/>
            <person name="Gautheret D."/>
            <person name="de Vries R.P."/>
            <person name="Battaglia E."/>
            <person name="Coutinho P.M."/>
            <person name="Danchin E.G.J."/>
            <person name="Henrissat B."/>
            <person name="El Khoury R."/>
            <person name="Sainsard-Chanet A."/>
            <person name="Boivin A."/>
            <person name="Pinan-Lucarre B."/>
            <person name="Sellem C.H."/>
            <person name="Debuchy R."/>
            <person name="Wincker P."/>
            <person name="Weissenbach J."/>
            <person name="Silar P."/>
        </authorList>
    </citation>
    <scope>NUCLEOTIDE SEQUENCE [LARGE SCALE GENOMIC DNA]</scope>
    <source>
        <strain evidence="15">S / ATCC MYA-4624 / DSM 980 / FGSC 10383</strain>
    </source>
</reference>
<dbReference type="InterPro" id="IPR050951">
    <property type="entry name" value="Retrovirus_Pol_polyprotein"/>
</dbReference>
<dbReference type="GO" id="GO:0004190">
    <property type="term" value="F:aspartic-type endopeptidase activity"/>
    <property type="evidence" value="ECO:0007669"/>
    <property type="project" value="UniProtKB-KW"/>
</dbReference>
<feature type="region of interest" description="Disordered" evidence="11">
    <location>
        <begin position="957"/>
        <end position="980"/>
    </location>
</feature>
<dbReference type="InterPro" id="IPR043128">
    <property type="entry name" value="Rev_trsase/Diguanyl_cyclase"/>
</dbReference>
<evidence type="ECO:0000256" key="6">
    <source>
        <dbReference type="ARBA" id="ARBA00022750"/>
    </source>
</evidence>
<dbReference type="Gene3D" id="3.10.10.10">
    <property type="entry name" value="HIV Type 1 Reverse Transcriptase, subunit A, domain 1"/>
    <property type="match status" value="1"/>
</dbReference>
<feature type="compositionally biased region" description="Polar residues" evidence="11">
    <location>
        <begin position="182"/>
        <end position="192"/>
    </location>
</feature>
<feature type="region of interest" description="Disordered" evidence="11">
    <location>
        <begin position="1352"/>
        <end position="1374"/>
    </location>
</feature>
<dbReference type="InterPro" id="IPR043502">
    <property type="entry name" value="DNA/RNA_pol_sf"/>
</dbReference>
<dbReference type="SUPFAM" id="SSF50630">
    <property type="entry name" value="Acid proteases"/>
    <property type="match status" value="1"/>
</dbReference>
<dbReference type="InterPro" id="IPR000477">
    <property type="entry name" value="RT_dom"/>
</dbReference>
<dbReference type="Pfam" id="PF17919">
    <property type="entry name" value="RT_RNaseH_2"/>
    <property type="match status" value="1"/>
</dbReference>
<accession>A0A090CVB5</accession>
<keyword evidence="10" id="KW-0511">Multifunctional enzyme</keyword>
<organism evidence="14 15">
    <name type="scientific">Podospora anserina (strain S / ATCC MYA-4624 / DSM 980 / FGSC 10383)</name>
    <name type="common">Pleurage anserina</name>
    <dbReference type="NCBI Taxonomy" id="515849"/>
    <lineage>
        <taxon>Eukaryota</taxon>
        <taxon>Fungi</taxon>
        <taxon>Dikarya</taxon>
        <taxon>Ascomycota</taxon>
        <taxon>Pezizomycotina</taxon>
        <taxon>Sordariomycetes</taxon>
        <taxon>Sordariomycetidae</taxon>
        <taxon>Sordariales</taxon>
        <taxon>Podosporaceae</taxon>
        <taxon>Podospora</taxon>
        <taxon>Podospora anserina</taxon>
    </lineage>
</organism>
<evidence type="ECO:0000256" key="3">
    <source>
        <dbReference type="ARBA" id="ARBA00022679"/>
    </source>
</evidence>
<dbReference type="InterPro" id="IPR036875">
    <property type="entry name" value="Znf_CCHC_sf"/>
</dbReference>
<dbReference type="InterPro" id="IPR012337">
    <property type="entry name" value="RNaseH-like_sf"/>
</dbReference>
<dbReference type="GO" id="GO:0003723">
    <property type="term" value="F:RNA binding"/>
    <property type="evidence" value="ECO:0007669"/>
    <property type="project" value="UniProtKB-KW"/>
</dbReference>
<keyword evidence="15" id="KW-1185">Reference proteome</keyword>
<comment type="subcellular location">
    <subcellularLocation>
        <location evidence="1">Mitochondrion</location>
    </subcellularLocation>
</comment>
<dbReference type="PROSITE" id="PS50878">
    <property type="entry name" value="RT_POL"/>
    <property type="match status" value="1"/>
</dbReference>
<dbReference type="GO" id="GO:0008270">
    <property type="term" value="F:zinc ion binding"/>
    <property type="evidence" value="ECO:0007669"/>
    <property type="project" value="InterPro"/>
</dbReference>
<dbReference type="GO" id="GO:0005739">
    <property type="term" value="C:mitochondrion"/>
    <property type="evidence" value="ECO:0007669"/>
    <property type="project" value="UniProtKB-SubCell"/>
</dbReference>
<keyword evidence="9" id="KW-0496">Mitochondrion</keyword>
<feature type="domain" description="Reverse transcriptase" evidence="12">
    <location>
        <begin position="1596"/>
        <end position="1790"/>
    </location>
</feature>
<dbReference type="GO" id="GO:0016779">
    <property type="term" value="F:nucleotidyltransferase activity"/>
    <property type="evidence" value="ECO:0007669"/>
    <property type="project" value="UniProtKB-KW"/>
</dbReference>
<keyword evidence="7" id="KW-0255">Endonuclease</keyword>
<keyword evidence="3" id="KW-0808">Transferase</keyword>
<dbReference type="EMBL" id="FO904941">
    <property type="protein sequence ID" value="CDP30652.1"/>
    <property type="molecule type" value="Genomic_DNA"/>
</dbReference>
<dbReference type="Pfam" id="PF17921">
    <property type="entry name" value="Integrase_H2C2"/>
    <property type="match status" value="1"/>
</dbReference>
<evidence type="ECO:0000256" key="5">
    <source>
        <dbReference type="ARBA" id="ARBA00022722"/>
    </source>
</evidence>
<evidence type="ECO:0000256" key="8">
    <source>
        <dbReference type="ARBA" id="ARBA00022884"/>
    </source>
</evidence>
<dbReference type="SUPFAM" id="SSF57756">
    <property type="entry name" value="Retrovirus zinc finger-like domains"/>
    <property type="match status" value="1"/>
</dbReference>
<keyword evidence="7" id="KW-0378">Hydrolase</keyword>
<dbReference type="Gene3D" id="1.10.340.70">
    <property type="match status" value="1"/>
</dbReference>
<dbReference type="PANTHER" id="PTHR37984:SF5">
    <property type="entry name" value="PROTEIN NYNRIN-LIKE"/>
    <property type="match status" value="1"/>
</dbReference>
<dbReference type="Pfam" id="PF00078">
    <property type="entry name" value="RVT_1"/>
    <property type="match status" value="1"/>
</dbReference>
<dbReference type="FunFam" id="1.10.340.70:FF:000001">
    <property type="entry name" value="Retrovirus-related Pol polyprotein from transposon gypsy-like Protein"/>
    <property type="match status" value="1"/>
</dbReference>
<dbReference type="InterPro" id="IPR036397">
    <property type="entry name" value="RNaseH_sf"/>
</dbReference>
<keyword evidence="8" id="KW-0694">RNA-binding</keyword>
<keyword evidence="4" id="KW-0548">Nucleotidyltransferase</keyword>
<dbReference type="InterPro" id="IPR021109">
    <property type="entry name" value="Peptidase_aspartic_dom_sf"/>
</dbReference>
<keyword evidence="2" id="KW-0645">Protease</keyword>
<evidence type="ECO:0000256" key="9">
    <source>
        <dbReference type="ARBA" id="ARBA00023128"/>
    </source>
</evidence>
<dbReference type="Proteomes" id="UP000001197">
    <property type="component" value="Chromosome 6"/>
</dbReference>
<dbReference type="PROSITE" id="PS50994">
    <property type="entry name" value="INTEGRASE"/>
    <property type="match status" value="1"/>
</dbReference>
<feature type="compositionally biased region" description="Polar residues" evidence="11">
    <location>
        <begin position="32"/>
        <end position="49"/>
    </location>
</feature>
<evidence type="ECO:0000256" key="11">
    <source>
        <dbReference type="SAM" id="MobiDB-lite"/>
    </source>
</evidence>
<feature type="region of interest" description="Disordered" evidence="11">
    <location>
        <begin position="230"/>
        <end position="297"/>
    </location>
</feature>
<dbReference type="Gene3D" id="2.40.70.10">
    <property type="entry name" value="Acid Proteases"/>
    <property type="match status" value="1"/>
</dbReference>
<sequence>MEVVPGLSKAQGPNWTHKPWVLEEVRSHERQQAPTTSLNPARFNGNDSSPSDRIKLFHHRPNSKLSAREWRVKCVVRMGPGSELRALVETSSLVDLISASTIKVLSYLWLGGILLVCCLAMVDNRGDFRVSLTQDIRNPKARRRGHFPSDLGRCNSCPHTGVARDNRLHISNNIHKEKAIPPTQTQQQSSCIDMSDNVPPIASASLPGDNQGYQAPTARSVVEVAIPAARSPESSPFVLSPAANRAHPEDAETPRPLSDQGGPTARPNAPDVPGGPRTHPNPAAWNHTAPPTRHAGYPAPLPGFAHQFQQPGYPYPIGAYPDYRHFQGSPTSDHPTPYPMVPMYFPQREFPDPKKVGFKSNFKGKHFTEYLERFENACEEYHVVEFTSRVRKFKSWCDFDVGKQIDECVDLPTPTDTWPVLVVRLKRLFKIYDPRQDEDIHRELDDFYAKVIPEGVGELRKVVFDHSKLLSRVPTGEKEAVRARVASRFWMKFSESMRMTLINRGGSERRLRSMNFITWSDWINDVIEDGYDVGGRIYKEDKSTIAPSPAASDQAAEVLDQYMAVNAMVDREMALQHLRANIYGGFSAPGNGKSGIMRTRVQHLEDQAPYSLDFGIGPNGEMDSSFNTFPIVDTKTQFGRSGGQYRDSPPPPRRCFWCGKTGHYAKSTECPKKEYDEAWGLCHTEGGRVCIGKKEWPESEKAWLDQEDVRKAQREGKVGDLVRAAISLKPELNRAYEAYTKWAEHWEAREGKGYRPEVSLIRGREQTATQMARAMDVRLNRLHGYSKPYVPFNENSASDYITRNALQRCSAEKWSPRSILKRSDDAPVVVCNQEVEVGVGAQGAKRVRIEDLPKEDMDDPASAENPKVVLTPAQEKPKVVEEGVSSDQGDGVRSGSRLPDGEAEDSGDYIAEKAKKYACGQTKFTLEEHCRVSPTFAYRLMDYVKSVAEDAEVIEWRGSSKSTPDGKREVPQKGEALPSTVRTNFQTAGHSKTPPSDQRKTVPALYGITADGEYGVVEGGIWEKIIEGKVQPGDSPEERLRTLLSTPIGRLSGSERTLLGAVTRTHNVPSLYCNFVSLTLEKVLAMLDTGSECNLISRAVAERFCLPMVSTNLQSKGLHGDPVAFIGETQAPVVLAGVPILCHFFVIDNTEALGFHDLLLGIPFFTDTSLTLDFMKGCMISANMLYGGKLIKAHVVKKEVIDKMKAEYNGRDRGNASPASPLQVFKGLVNEGVPVPEWVTEELEEGDEVIGGLNEGAGRSLLNFILGESSLPLLNYCLASDIISYKNKEKGDVMSKGGKNISDQREGKKGGIRDCQKEKSLFQPGRVEITTRTLTSDEISGKERPPPPTFITGLHLVPSPPLPKTSPPSDQRTSRITPFKPDMASLCLGIFNWSLTQPGQRSLFTTQPHRRHPPPPPSEKKNNMKTSLITTFEQAWPTPADIVTTATMYKRVDKKVKPVDNAGSDGSTPEGDPNWKVRRWAAVKESLQYGSEFDDIVVPKFSEMIRGSRLTLERLADLIRQTTDILTDQEVKVFTAILFAREAALAWDFTECGQILEEVFPAQHIRTIPHKAWQSKSIPIPKPLVGKVIDLLRERIKRNIIEEAHGPYRNNWFLVKKKDGGLRLINDAQRYNKVTQRDAFIPPSTEEFSEDFAGCLITSLLDFFSGYDQVKLALTSRDLTTFATPIGLFRMCTLPQGATNSVAQFQRAVTRVFQDLIPQVCRPYLDDIAVKGPRWDYNGEEERPGVRKWVLEHLKNIDAVLLNCELAGATIAAVKSLWCRREAVILGYSCTPDGRLPDQTKIVKIREWRTCHSLKDVRAFLGITGYYRLWVPLFNLIAVPLYFLMRKDTRWEWTEAQQGAMEWLAFLITEAPCLASLTFDDDRFGRIFVIFDASLTGWGAVIEQVGPDGKRHPCRFESGIWSPAEQRYDATKRELRGLLYTLRRFRRYLFGVHFTVETDAQVVVHQVQGAASDVPGALMMRWLGWIRLFDFTIVHIPGSKNLVADALSRKPPGPSDLREKELEPDIDDEVDARIWKNDIQEVSVWRVNIRKKKKEVIGQGPYLNGLWSPHSYAIAEFLATGAELRAKTRFDVQTIKNDALKMILEDGVLFLKPNKGGFPPRRIVDPLIERERVFNACHNEMGHKGREATYARVVENYYWKGMYADVEAWIKTCRQCQQWSPKRWEDWHLYTEPLATPFAKWHLDVQFLPTASGEKAYLLEARDDLTGYPEAKVLSSGKASGVENFILHDIILRWGHPLIVVVDGGSEFRKEAAEILERLGVLRVVVSPYNARANGVTESGHIPIASMLAKMTDGTGKKWKQWLPYVLFADRTTTRGIHGYSAFYLAHGFNPITPIEKDVPSWRVVQWEKIGFDRSGRHWKERATMDLIEARARLLKSQEMNLTLVAERVGMARQKAAARKNRKGIRSIRPENSMIRRGDLVLVYKMDRKLDMSVVRKLQYRWDGPFRVRKVEPGNTCYFLETLDGVPLRASYTPNRVKKFFRLEDVYVDEEDTDMQPGLGRVEQVPGNGVKEGVDMVEDEDEEEEIVEETPGRMMTRGKTWMERKNAEVQKRFEKGKSIEVVLKKGRPEDFLGDQGETMTKAL</sequence>
<keyword evidence="6" id="KW-0064">Aspartyl protease</keyword>
<evidence type="ECO:0000256" key="4">
    <source>
        <dbReference type="ARBA" id="ARBA00022695"/>
    </source>
</evidence>
<dbReference type="GO" id="GO:0006508">
    <property type="term" value="P:proteolysis"/>
    <property type="evidence" value="ECO:0007669"/>
    <property type="project" value="UniProtKB-KW"/>
</dbReference>
<dbReference type="SUPFAM" id="SSF53098">
    <property type="entry name" value="Ribonuclease H-like"/>
    <property type="match status" value="1"/>
</dbReference>
<dbReference type="Gene3D" id="3.30.70.270">
    <property type="match status" value="2"/>
</dbReference>
<evidence type="ECO:0000256" key="2">
    <source>
        <dbReference type="ARBA" id="ARBA00022670"/>
    </source>
</evidence>
<keyword evidence="5" id="KW-0540">Nuclease</keyword>
<feature type="region of interest" description="Disordered" evidence="11">
    <location>
        <begin position="1293"/>
        <end position="1312"/>
    </location>
</feature>
<reference evidence="15" key="2">
    <citation type="journal article" date="2014" name="Genetics">
        <title>Maintaining two mating types: Structure of the mating type locus and its role in heterokaryosis in Podospora anserina.</title>
        <authorList>
            <person name="Grognet P."/>
            <person name="Bidard F."/>
            <person name="Kuchly C."/>
            <person name="Tong L.C.H."/>
            <person name="Coppin E."/>
            <person name="Benkhali J.A."/>
            <person name="Couloux A."/>
            <person name="Wincker P."/>
            <person name="Debuchy R."/>
            <person name="Silar P."/>
        </authorList>
    </citation>
    <scope>GENOME REANNOTATION</scope>
    <source>
        <strain evidence="15">S / ATCC MYA-4624 / DSM 980 / FGSC 10383</strain>
    </source>
</reference>
<dbReference type="SUPFAM" id="SSF56672">
    <property type="entry name" value="DNA/RNA polymerases"/>
    <property type="match status" value="1"/>
</dbReference>
<dbReference type="InterPro" id="IPR041577">
    <property type="entry name" value="RT_RNaseH_2"/>
</dbReference>
<evidence type="ECO:0000256" key="1">
    <source>
        <dbReference type="ARBA" id="ARBA00004173"/>
    </source>
</evidence>
<dbReference type="GO" id="GO:0004519">
    <property type="term" value="F:endonuclease activity"/>
    <property type="evidence" value="ECO:0007669"/>
    <property type="project" value="UniProtKB-KW"/>
</dbReference>
<feature type="domain" description="Integrase catalytic" evidence="13">
    <location>
        <begin position="2193"/>
        <end position="2362"/>
    </location>
</feature>
<dbReference type="CDD" id="cd00303">
    <property type="entry name" value="retropepsin_like"/>
    <property type="match status" value="1"/>
</dbReference>
<dbReference type="InterPro" id="IPR041588">
    <property type="entry name" value="Integrase_H2C2"/>
</dbReference>
<evidence type="ECO:0000313" key="15">
    <source>
        <dbReference type="Proteomes" id="UP000001197"/>
    </source>
</evidence>
<evidence type="ECO:0000259" key="12">
    <source>
        <dbReference type="PROSITE" id="PS50878"/>
    </source>
</evidence>
<dbReference type="CDD" id="cd09274">
    <property type="entry name" value="RNase_HI_RT_Ty3"/>
    <property type="match status" value="1"/>
</dbReference>
<evidence type="ECO:0000259" key="13">
    <source>
        <dbReference type="PROSITE" id="PS50994"/>
    </source>
</evidence>
<dbReference type="InterPro" id="IPR001584">
    <property type="entry name" value="Integrase_cat-core"/>
</dbReference>
<evidence type="ECO:0000256" key="7">
    <source>
        <dbReference type="ARBA" id="ARBA00022759"/>
    </source>
</evidence>
<dbReference type="Gene3D" id="3.30.420.10">
    <property type="entry name" value="Ribonuclease H-like superfamily/Ribonuclease H"/>
    <property type="match status" value="1"/>
</dbReference>
<dbReference type="GO" id="GO:0005634">
    <property type="term" value="C:nucleus"/>
    <property type="evidence" value="ECO:0007669"/>
    <property type="project" value="UniProtKB-ARBA"/>
</dbReference>
<feature type="region of interest" description="Disordered" evidence="11">
    <location>
        <begin position="1403"/>
        <end position="1423"/>
    </location>
</feature>
<proteinExistence type="predicted"/>